<organism evidence="9 10">
    <name type="scientific">Caenorhabditis auriculariae</name>
    <dbReference type="NCBI Taxonomy" id="2777116"/>
    <lineage>
        <taxon>Eukaryota</taxon>
        <taxon>Metazoa</taxon>
        <taxon>Ecdysozoa</taxon>
        <taxon>Nematoda</taxon>
        <taxon>Chromadorea</taxon>
        <taxon>Rhabditida</taxon>
        <taxon>Rhabditina</taxon>
        <taxon>Rhabditomorpha</taxon>
        <taxon>Rhabditoidea</taxon>
        <taxon>Rhabditidae</taxon>
        <taxon>Peloderinae</taxon>
        <taxon>Caenorhabditis</taxon>
    </lineage>
</organism>
<reference evidence="9" key="1">
    <citation type="submission" date="2020-10" db="EMBL/GenBank/DDBJ databases">
        <authorList>
            <person name="Kikuchi T."/>
        </authorList>
    </citation>
    <scope>NUCLEOTIDE SEQUENCE</scope>
    <source>
        <strain evidence="9">NKZ352</strain>
    </source>
</reference>
<feature type="region of interest" description="Disordered" evidence="7">
    <location>
        <begin position="1"/>
        <end position="37"/>
    </location>
</feature>
<sequence length="457" mass="51490">MPLENRTSNGFTTPPKPGRLPSGHLQNVGSLYQKSPIPNTPQEQAMLIRQYQLNVEIMNQMQLLGLLPQQPTIPQLPLSSEMQRLILENQMPYPPPFFQNPWTSMIMNMQKAQQQQQQQLARDQMLAQKQVEIPLDLSKKPDEITPKKEIFVQETEKNERNLTPEEFLAKSLVAKRNYSAEDLASAVEDIRCGKLGTRRASVVYGIPRSTLRNKIYKLEASEETSGASPPKRRRAGGQSVAEKKMADEIEKQHKRSASQCSETNGSESPGSPDSDSSGHSVESLLSVTKFEDFPKPVEPPVFTPSPEWAAALWQSLFKSQRTQMTADVMNVSQARCSEDKNAQEDSYSMEEWKKSRPKRGQYRKYDKNALDEAVQSVRRGEMSVHRAGSFYGVPHSTLEYKVKERNLMRKKKGSLTPSSSMDEGNANDDSRSEPSPTSDHHFNVSIPLQNISPTSIV</sequence>
<feature type="domain" description="HTH psq-type" evidence="8">
    <location>
        <begin position="356"/>
        <end position="408"/>
    </location>
</feature>
<evidence type="ECO:0000256" key="7">
    <source>
        <dbReference type="SAM" id="MobiDB-lite"/>
    </source>
</evidence>
<feature type="compositionally biased region" description="Polar residues" evidence="7">
    <location>
        <begin position="446"/>
        <end position="457"/>
    </location>
</feature>
<dbReference type="Proteomes" id="UP000835052">
    <property type="component" value="Unassembled WGS sequence"/>
</dbReference>
<dbReference type="GO" id="GO:0006357">
    <property type="term" value="P:regulation of transcription by RNA polymerase II"/>
    <property type="evidence" value="ECO:0007669"/>
    <property type="project" value="TreeGrafter"/>
</dbReference>
<dbReference type="OrthoDB" id="10028342at2759"/>
<feature type="compositionally biased region" description="Polar residues" evidence="7">
    <location>
        <begin position="1"/>
        <end position="12"/>
    </location>
</feature>
<evidence type="ECO:0000259" key="8">
    <source>
        <dbReference type="PROSITE" id="PS50960"/>
    </source>
</evidence>
<dbReference type="PROSITE" id="PS50960">
    <property type="entry name" value="HTH_PSQ"/>
    <property type="match status" value="1"/>
</dbReference>
<evidence type="ECO:0000256" key="5">
    <source>
        <dbReference type="ARBA" id="ARBA00023242"/>
    </source>
</evidence>
<feature type="compositionally biased region" description="Basic and acidic residues" evidence="7">
    <location>
        <begin position="241"/>
        <end position="251"/>
    </location>
</feature>
<evidence type="ECO:0000256" key="3">
    <source>
        <dbReference type="ARBA" id="ARBA00023125"/>
    </source>
</evidence>
<keyword evidence="10" id="KW-1185">Reference proteome</keyword>
<comment type="caution">
    <text evidence="9">The sequence shown here is derived from an EMBL/GenBank/DDBJ whole genome shotgun (WGS) entry which is preliminary data.</text>
</comment>
<name>A0A8S1GZ26_9PELO</name>
<dbReference type="GO" id="GO:0003677">
    <property type="term" value="F:DNA binding"/>
    <property type="evidence" value="ECO:0007669"/>
    <property type="project" value="UniProtKB-UniRule"/>
</dbReference>
<dbReference type="FunFam" id="1.10.10.60:FF:000019">
    <property type="entry name" value="Ligand-dependent corepressor isoform 1"/>
    <property type="match status" value="1"/>
</dbReference>
<dbReference type="PANTHER" id="PTHR21545">
    <property type="entry name" value="TRANSCRIPTION FACTOR MLR1/2"/>
    <property type="match status" value="1"/>
</dbReference>
<accession>A0A8S1GZ26</accession>
<evidence type="ECO:0000256" key="4">
    <source>
        <dbReference type="ARBA" id="ARBA00023163"/>
    </source>
</evidence>
<dbReference type="Gene3D" id="1.10.10.60">
    <property type="entry name" value="Homeodomain-like"/>
    <property type="match status" value="2"/>
</dbReference>
<dbReference type="SUPFAM" id="SSF46689">
    <property type="entry name" value="Homeodomain-like"/>
    <property type="match status" value="2"/>
</dbReference>
<evidence type="ECO:0000256" key="1">
    <source>
        <dbReference type="ARBA" id="ARBA00004123"/>
    </source>
</evidence>
<evidence type="ECO:0000313" key="10">
    <source>
        <dbReference type="Proteomes" id="UP000835052"/>
    </source>
</evidence>
<feature type="DNA-binding region" description="H-T-H motif" evidence="6">
    <location>
        <begin position="384"/>
        <end position="404"/>
    </location>
</feature>
<feature type="region of interest" description="Disordered" evidence="7">
    <location>
        <begin position="402"/>
        <end position="457"/>
    </location>
</feature>
<comment type="subcellular location">
    <subcellularLocation>
        <location evidence="1 6">Nucleus</location>
    </subcellularLocation>
</comment>
<gene>
    <name evidence="9" type="ORF">CAUJ_LOCUS4668</name>
</gene>
<protein>
    <recommendedName>
        <fullName evidence="8">HTH psq-type domain-containing protein</fullName>
    </recommendedName>
</protein>
<proteinExistence type="predicted"/>
<feature type="compositionally biased region" description="Basic and acidic residues" evidence="7">
    <location>
        <begin position="428"/>
        <end position="442"/>
    </location>
</feature>
<keyword evidence="4" id="KW-0804">Transcription</keyword>
<feature type="compositionally biased region" description="Polar residues" evidence="7">
    <location>
        <begin position="24"/>
        <end position="37"/>
    </location>
</feature>
<feature type="region of interest" description="Disordered" evidence="7">
    <location>
        <begin position="336"/>
        <end position="364"/>
    </location>
</feature>
<dbReference type="Pfam" id="PF05225">
    <property type="entry name" value="HTH_psq"/>
    <property type="match status" value="2"/>
</dbReference>
<dbReference type="InterPro" id="IPR009057">
    <property type="entry name" value="Homeodomain-like_sf"/>
</dbReference>
<dbReference type="AlphaFoldDB" id="A0A8S1GZ26"/>
<feature type="compositionally biased region" description="Low complexity" evidence="7">
    <location>
        <begin position="266"/>
        <end position="287"/>
    </location>
</feature>
<dbReference type="InterPro" id="IPR007889">
    <property type="entry name" value="HTH_Psq"/>
</dbReference>
<evidence type="ECO:0000256" key="6">
    <source>
        <dbReference type="PROSITE-ProRule" id="PRU00320"/>
    </source>
</evidence>
<keyword evidence="2" id="KW-0805">Transcription regulation</keyword>
<evidence type="ECO:0000256" key="2">
    <source>
        <dbReference type="ARBA" id="ARBA00023015"/>
    </source>
</evidence>
<keyword evidence="3 6" id="KW-0238">DNA-binding</keyword>
<dbReference type="EMBL" id="CAJGYM010000009">
    <property type="protein sequence ID" value="CAD6188749.1"/>
    <property type="molecule type" value="Genomic_DNA"/>
</dbReference>
<dbReference type="GO" id="GO:0005634">
    <property type="term" value="C:nucleus"/>
    <property type="evidence" value="ECO:0007669"/>
    <property type="project" value="UniProtKB-SubCell"/>
</dbReference>
<dbReference type="PANTHER" id="PTHR21545:SF13">
    <property type="entry name" value="ECDYSONE-INDUCED PROTEIN 93F, ISOFORM C"/>
    <property type="match status" value="1"/>
</dbReference>
<feature type="region of interest" description="Disordered" evidence="7">
    <location>
        <begin position="220"/>
        <end position="287"/>
    </location>
</feature>
<evidence type="ECO:0000313" key="9">
    <source>
        <dbReference type="EMBL" id="CAD6188749.1"/>
    </source>
</evidence>
<keyword evidence="5 6" id="KW-0539">Nucleus</keyword>